<feature type="domain" description="NmrA-like" evidence="3">
    <location>
        <begin position="302"/>
        <end position="580"/>
    </location>
</feature>
<organism evidence="4 5">
    <name type="scientific">Neocucurbitaria cava</name>
    <dbReference type="NCBI Taxonomy" id="798079"/>
    <lineage>
        <taxon>Eukaryota</taxon>
        <taxon>Fungi</taxon>
        <taxon>Dikarya</taxon>
        <taxon>Ascomycota</taxon>
        <taxon>Pezizomycotina</taxon>
        <taxon>Dothideomycetes</taxon>
        <taxon>Pleosporomycetidae</taxon>
        <taxon>Pleosporales</taxon>
        <taxon>Pleosporineae</taxon>
        <taxon>Cucurbitariaceae</taxon>
        <taxon>Neocucurbitaria</taxon>
    </lineage>
</organism>
<evidence type="ECO:0000259" key="3">
    <source>
        <dbReference type="Pfam" id="PF05368"/>
    </source>
</evidence>
<dbReference type="PANTHER" id="PTHR42748">
    <property type="entry name" value="NITROGEN METABOLITE REPRESSION PROTEIN NMRA FAMILY MEMBER"/>
    <property type="match status" value="1"/>
</dbReference>
<name>A0A9W9CMT8_9PLEO</name>
<dbReference type="InterPro" id="IPR002347">
    <property type="entry name" value="SDR_fam"/>
</dbReference>
<keyword evidence="5" id="KW-1185">Reference proteome</keyword>
<dbReference type="InterPro" id="IPR020904">
    <property type="entry name" value="Sc_DH/Rdtase_CS"/>
</dbReference>
<gene>
    <name evidence="4" type="ORF">N0V83_005260</name>
</gene>
<dbReference type="InterPro" id="IPR036291">
    <property type="entry name" value="NAD(P)-bd_dom_sf"/>
</dbReference>
<dbReference type="Pfam" id="PF05368">
    <property type="entry name" value="NmrA"/>
    <property type="match status" value="1"/>
</dbReference>
<dbReference type="Gene3D" id="3.90.25.10">
    <property type="entry name" value="UDP-galactose 4-epimerase, domain 1"/>
    <property type="match status" value="1"/>
</dbReference>
<evidence type="ECO:0000313" key="4">
    <source>
        <dbReference type="EMBL" id="KAJ4370739.1"/>
    </source>
</evidence>
<sequence>MGSIMQDERKVAIVTGATSGIGSWLAAHLHARGYRVALCGRREKEGQEVASSIDASGKSAMFVQCDVKSYESQANFFKTVWQTWGRLDVLIANAGCIDQGSVYNFARRDAAIDDLPAEPDTSCTDVDLKGTIYGTTLTTHFMRHNPQGKGGKIIITGSLLGIYACQTFPEYCAAKAATHQWAKTMGPILQRKENITINCVMPGGVDTAAMPHFSKAFRPEQMTLRSTLFSAYDTFLDDQSNTRTGELLEAAHDKLISWGHPGYKSGAFAKRTEAVFEPWFELMHGERSELPSAIQDWPDLDTKIIAVTGGTGSQGGGVVNIMKKTPGWKVRAITRNPGSDAAIKLAADGVEVVQASFDDEASLVKAFNGIHAVFAVTQWWEHIFQGKSQHEAGKLEEEQGMKIARAAASIRTLEHYMWSTTPSANRMMNGKLQAPHMDYKAHVDARIKSELPELAAITTYLYFGYYPQNMAFFPLCTPIEYPGSGGQYMQTLPTNPNVKVLLSGDMSVNPGIWVRQVLAARDKAYGKYANVALEKWTFQEMVDVWAEITGKKCVFTEISIEAATKLYGSVGNELALQFKFGEACDPWEDTEEHISPEELGIDGEEVVGFRGTIEGLKKAGFWA</sequence>
<protein>
    <recommendedName>
        <fullName evidence="3">NmrA-like domain-containing protein</fullName>
    </recommendedName>
</protein>
<dbReference type="InterPro" id="IPR008030">
    <property type="entry name" value="NmrA-like"/>
</dbReference>
<evidence type="ECO:0000313" key="5">
    <source>
        <dbReference type="Proteomes" id="UP001140560"/>
    </source>
</evidence>
<reference evidence="4" key="1">
    <citation type="submission" date="2022-10" db="EMBL/GenBank/DDBJ databases">
        <title>Tapping the CABI collections for fungal endophytes: first genome assemblies for Collariella, Neodidymelliopsis, Ascochyta clinopodiicola, Didymella pomorum, Didymosphaeria variabile, Neocosmospora piperis and Neocucurbitaria cava.</title>
        <authorList>
            <person name="Hill R."/>
        </authorList>
    </citation>
    <scope>NUCLEOTIDE SEQUENCE</scope>
    <source>
        <strain evidence="4">IMI 356814</strain>
    </source>
</reference>
<evidence type="ECO:0000256" key="2">
    <source>
        <dbReference type="ARBA" id="ARBA00022857"/>
    </source>
</evidence>
<dbReference type="OrthoDB" id="300709at2759"/>
<dbReference type="PRINTS" id="PR00081">
    <property type="entry name" value="GDHRDH"/>
</dbReference>
<dbReference type="Gene3D" id="3.40.50.720">
    <property type="entry name" value="NAD(P)-binding Rossmann-like Domain"/>
    <property type="match status" value="2"/>
</dbReference>
<dbReference type="PANTHER" id="PTHR42748:SF28">
    <property type="entry name" value="NMRA-LIKE DOMAIN-CONTAINING PROTEIN"/>
    <property type="match status" value="1"/>
</dbReference>
<dbReference type="SUPFAM" id="SSF51735">
    <property type="entry name" value="NAD(P)-binding Rossmann-fold domains"/>
    <property type="match status" value="2"/>
</dbReference>
<dbReference type="PROSITE" id="PS00061">
    <property type="entry name" value="ADH_SHORT"/>
    <property type="match status" value="1"/>
</dbReference>
<dbReference type="Pfam" id="PF00106">
    <property type="entry name" value="adh_short"/>
    <property type="match status" value="1"/>
</dbReference>
<comment type="caution">
    <text evidence="4">The sequence shown here is derived from an EMBL/GenBank/DDBJ whole genome shotgun (WGS) entry which is preliminary data.</text>
</comment>
<evidence type="ECO:0000256" key="1">
    <source>
        <dbReference type="ARBA" id="ARBA00006328"/>
    </source>
</evidence>
<dbReference type="EMBL" id="JAPEUY010000008">
    <property type="protein sequence ID" value="KAJ4370739.1"/>
    <property type="molecule type" value="Genomic_DNA"/>
</dbReference>
<dbReference type="InterPro" id="IPR051164">
    <property type="entry name" value="NmrA-like_oxidored"/>
</dbReference>
<accession>A0A9W9CMT8</accession>
<keyword evidence="2" id="KW-0521">NADP</keyword>
<dbReference type="GO" id="GO:0005634">
    <property type="term" value="C:nucleus"/>
    <property type="evidence" value="ECO:0007669"/>
    <property type="project" value="TreeGrafter"/>
</dbReference>
<dbReference type="AlphaFoldDB" id="A0A9W9CMT8"/>
<comment type="similarity">
    <text evidence="1">Belongs to the NmrA-type oxidoreductase family.</text>
</comment>
<dbReference type="Proteomes" id="UP001140560">
    <property type="component" value="Unassembled WGS sequence"/>
</dbReference>
<proteinExistence type="inferred from homology"/>